<evidence type="ECO:0000256" key="1">
    <source>
        <dbReference type="SAM" id="MobiDB-lite"/>
    </source>
</evidence>
<evidence type="ECO:0000256" key="2">
    <source>
        <dbReference type="SAM" id="Phobius"/>
    </source>
</evidence>
<dbReference type="NCBIfam" id="TIGR02532">
    <property type="entry name" value="IV_pilin_GFxxxE"/>
    <property type="match status" value="1"/>
</dbReference>
<keyword evidence="2" id="KW-0812">Transmembrane</keyword>
<dbReference type="InterPro" id="IPR045584">
    <property type="entry name" value="Pilin-like"/>
</dbReference>
<gene>
    <name evidence="4" type="ORF">Pan97_18700</name>
</gene>
<dbReference type="KEGG" id="bvo:Pan97_18700"/>
<dbReference type="Proteomes" id="UP000318626">
    <property type="component" value="Chromosome"/>
</dbReference>
<dbReference type="Gene3D" id="3.30.700.10">
    <property type="entry name" value="Glycoprotein, Type 4 Pilin"/>
    <property type="match status" value="1"/>
</dbReference>
<sequence>MPIAKRTGFTLVELLVVIAIIGVLIALLLPAVQQAREAARRMQCTNNQKQLGLAFHNYHDTYNTLPAMNYRAGNGASIYQGYSALVRILPFIEQGNLYDQLKVSSGDFYEAWGATSNRSVRQTRVEAFLCPSDIAFPQILGTDSWKDGPGCNYAVSYGSSNQWANPDTQNGMFRGPVKVDSSGNELAAPELGFNSVTDGLSNTLMTSEHLTGDNNDDQLANGNTSEPRIGSDVPTWQYPTQADIDSFGANCASQTAHNGENGQHWMMPVPTQTTFNTIAPPNWKYPNCQESSSGIASDRDGVYTARSRHPGGVLVTRGDASASFIPETIDLKTWQYFGGRDDGNTVQLP</sequence>
<dbReference type="OrthoDB" id="209901at2"/>
<name>A0A518C6L9_9BACT</name>
<feature type="compositionally biased region" description="Polar residues" evidence="1">
    <location>
        <begin position="209"/>
        <end position="226"/>
    </location>
</feature>
<proteinExistence type="predicted"/>
<accession>A0A518C6L9</accession>
<organism evidence="4 5">
    <name type="scientific">Bremerella volcania</name>
    <dbReference type="NCBI Taxonomy" id="2527984"/>
    <lineage>
        <taxon>Bacteria</taxon>
        <taxon>Pseudomonadati</taxon>
        <taxon>Planctomycetota</taxon>
        <taxon>Planctomycetia</taxon>
        <taxon>Pirellulales</taxon>
        <taxon>Pirellulaceae</taxon>
        <taxon>Bremerella</taxon>
    </lineage>
</organism>
<evidence type="ECO:0000259" key="3">
    <source>
        <dbReference type="Pfam" id="PF07596"/>
    </source>
</evidence>
<dbReference type="PROSITE" id="PS00409">
    <property type="entry name" value="PROKAR_NTER_METHYL"/>
    <property type="match status" value="1"/>
</dbReference>
<feature type="transmembrane region" description="Helical" evidence="2">
    <location>
        <begin position="12"/>
        <end position="32"/>
    </location>
</feature>
<dbReference type="Pfam" id="PF07963">
    <property type="entry name" value="N_methyl"/>
    <property type="match status" value="1"/>
</dbReference>
<dbReference type="AlphaFoldDB" id="A0A518C6L9"/>
<feature type="domain" description="DUF1559" evidence="3">
    <location>
        <begin position="33"/>
        <end position="331"/>
    </location>
</feature>
<reference evidence="5" key="1">
    <citation type="submission" date="2019-02" db="EMBL/GenBank/DDBJ databases">
        <title>Deep-cultivation of Planctomycetes and their phenomic and genomic characterization uncovers novel biology.</title>
        <authorList>
            <person name="Wiegand S."/>
            <person name="Jogler M."/>
            <person name="Boedeker C."/>
            <person name="Pinto D."/>
            <person name="Vollmers J."/>
            <person name="Rivas-Marin E."/>
            <person name="Kohn T."/>
            <person name="Peeters S.H."/>
            <person name="Heuer A."/>
            <person name="Rast P."/>
            <person name="Oberbeckmann S."/>
            <person name="Bunk B."/>
            <person name="Jeske O."/>
            <person name="Meyerdierks A."/>
            <person name="Storesund J.E."/>
            <person name="Kallscheuer N."/>
            <person name="Luecker S."/>
            <person name="Lage O.M."/>
            <person name="Pohl T."/>
            <person name="Merkel B.J."/>
            <person name="Hornburger P."/>
            <person name="Mueller R.-W."/>
            <person name="Bruemmer F."/>
            <person name="Labrenz M."/>
            <person name="Spormann A.M."/>
            <person name="Op den Camp H."/>
            <person name="Overmann J."/>
            <person name="Amann R."/>
            <person name="Jetten M.S.M."/>
            <person name="Mascher T."/>
            <person name="Medema M.H."/>
            <person name="Devos D.P."/>
            <person name="Kaster A.-K."/>
            <person name="Ovreas L."/>
            <person name="Rohde M."/>
            <person name="Galperin M.Y."/>
            <person name="Jogler C."/>
        </authorList>
    </citation>
    <scope>NUCLEOTIDE SEQUENCE [LARGE SCALE GENOMIC DNA]</scope>
    <source>
        <strain evidence="5">Pan97</strain>
    </source>
</reference>
<dbReference type="InterPro" id="IPR012902">
    <property type="entry name" value="N_methyl_site"/>
</dbReference>
<evidence type="ECO:0000313" key="4">
    <source>
        <dbReference type="EMBL" id="QDU74852.1"/>
    </source>
</evidence>
<dbReference type="SUPFAM" id="SSF54523">
    <property type="entry name" value="Pili subunits"/>
    <property type="match status" value="1"/>
</dbReference>
<keyword evidence="5" id="KW-1185">Reference proteome</keyword>
<dbReference type="PANTHER" id="PTHR30093:SF2">
    <property type="entry name" value="TYPE II SECRETION SYSTEM PROTEIN H"/>
    <property type="match status" value="1"/>
</dbReference>
<dbReference type="Pfam" id="PF07596">
    <property type="entry name" value="SBP_bac_10"/>
    <property type="match status" value="1"/>
</dbReference>
<dbReference type="RefSeq" id="WP_144978254.1">
    <property type="nucleotide sequence ID" value="NZ_CP036289.1"/>
</dbReference>
<dbReference type="InterPro" id="IPR011453">
    <property type="entry name" value="DUF1559"/>
</dbReference>
<dbReference type="PANTHER" id="PTHR30093">
    <property type="entry name" value="GENERAL SECRETION PATHWAY PROTEIN G"/>
    <property type="match status" value="1"/>
</dbReference>
<feature type="region of interest" description="Disordered" evidence="1">
    <location>
        <begin position="209"/>
        <end position="233"/>
    </location>
</feature>
<protein>
    <submittedName>
        <fullName evidence="4">Putative major pilin subunit</fullName>
    </submittedName>
</protein>
<keyword evidence="2" id="KW-0472">Membrane</keyword>
<dbReference type="EMBL" id="CP036289">
    <property type="protein sequence ID" value="QDU74852.1"/>
    <property type="molecule type" value="Genomic_DNA"/>
</dbReference>
<keyword evidence="2" id="KW-1133">Transmembrane helix</keyword>
<evidence type="ECO:0000313" key="5">
    <source>
        <dbReference type="Proteomes" id="UP000318626"/>
    </source>
</evidence>